<dbReference type="InterPro" id="IPR008921">
    <property type="entry name" value="DNA_pol3_clamp-load_cplx_C"/>
</dbReference>
<dbReference type="PANTHER" id="PTHR34388:SF1">
    <property type="entry name" value="DNA POLYMERASE III SUBUNIT DELTA"/>
    <property type="match status" value="1"/>
</dbReference>
<evidence type="ECO:0000256" key="3">
    <source>
        <dbReference type="ARBA" id="ARBA00022679"/>
    </source>
</evidence>
<dbReference type="GO" id="GO:0003677">
    <property type="term" value="F:DNA binding"/>
    <property type="evidence" value="ECO:0007669"/>
    <property type="project" value="InterPro"/>
</dbReference>
<protein>
    <recommendedName>
        <fullName evidence="2">DNA polymerase III subunit delta</fullName>
        <ecNumber evidence="1">2.7.7.7</ecNumber>
    </recommendedName>
</protein>
<evidence type="ECO:0000256" key="5">
    <source>
        <dbReference type="ARBA" id="ARBA00022705"/>
    </source>
</evidence>
<evidence type="ECO:0000256" key="8">
    <source>
        <dbReference type="ARBA" id="ARBA00049244"/>
    </source>
</evidence>
<reference evidence="11 12" key="1">
    <citation type="submission" date="2019-11" db="EMBL/GenBank/DDBJ databases">
        <title>Isolation of a new High Light Tolerant Cyanobacteria.</title>
        <authorList>
            <person name="Dobson Z."/>
            <person name="Vaughn N."/>
            <person name="Vaughn M."/>
            <person name="Fromme P."/>
            <person name="Mazor Y."/>
        </authorList>
    </citation>
    <scope>NUCLEOTIDE SEQUENCE [LARGE SCALE GENOMIC DNA]</scope>
    <source>
        <strain evidence="11 12">0216</strain>
    </source>
</reference>
<dbReference type="Gene3D" id="3.40.50.300">
    <property type="entry name" value="P-loop containing nucleotide triphosphate hydrolases"/>
    <property type="match status" value="1"/>
</dbReference>
<keyword evidence="6" id="KW-0239">DNA-directed DNA polymerase</keyword>
<evidence type="ECO:0000313" key="11">
    <source>
        <dbReference type="EMBL" id="MTF39413.1"/>
    </source>
</evidence>
<dbReference type="Pfam" id="PF06144">
    <property type="entry name" value="DNA_pol3_delta"/>
    <property type="match status" value="1"/>
</dbReference>
<proteinExistence type="inferred from homology"/>
<dbReference type="EMBL" id="WMIA01000012">
    <property type="protein sequence ID" value="MTF39413.1"/>
    <property type="molecule type" value="Genomic_DNA"/>
</dbReference>
<keyword evidence="3 11" id="KW-0808">Transferase</keyword>
<dbReference type="GO" id="GO:0009360">
    <property type="term" value="C:DNA polymerase III complex"/>
    <property type="evidence" value="ECO:0007669"/>
    <property type="project" value="InterPro"/>
</dbReference>
<dbReference type="Gene3D" id="1.20.272.10">
    <property type="match status" value="1"/>
</dbReference>
<dbReference type="InterPro" id="IPR048466">
    <property type="entry name" value="DNA_pol3_delta-like_C"/>
</dbReference>
<dbReference type="Gene3D" id="1.10.8.60">
    <property type="match status" value="1"/>
</dbReference>
<comment type="caution">
    <text evidence="11">The sequence shown here is derived from an EMBL/GenBank/DDBJ whole genome shotgun (WGS) entry which is preliminary data.</text>
</comment>
<dbReference type="AlphaFoldDB" id="A0A844GV19"/>
<dbReference type="Pfam" id="PF21694">
    <property type="entry name" value="DNA_pol3_delta_C"/>
    <property type="match status" value="1"/>
</dbReference>
<gene>
    <name evidence="11" type="primary">holA</name>
    <name evidence="11" type="ORF">GGC33_10805</name>
</gene>
<comment type="catalytic activity">
    <reaction evidence="8">
        <text>DNA(n) + a 2'-deoxyribonucleoside 5'-triphosphate = DNA(n+1) + diphosphate</text>
        <dbReference type="Rhea" id="RHEA:22508"/>
        <dbReference type="Rhea" id="RHEA-COMP:17339"/>
        <dbReference type="Rhea" id="RHEA-COMP:17340"/>
        <dbReference type="ChEBI" id="CHEBI:33019"/>
        <dbReference type="ChEBI" id="CHEBI:61560"/>
        <dbReference type="ChEBI" id="CHEBI:173112"/>
        <dbReference type="EC" id="2.7.7.7"/>
    </reaction>
</comment>
<dbReference type="EC" id="2.7.7.7" evidence="1"/>
<dbReference type="SUPFAM" id="SSF48019">
    <property type="entry name" value="post-AAA+ oligomerization domain-like"/>
    <property type="match status" value="1"/>
</dbReference>
<evidence type="ECO:0000256" key="4">
    <source>
        <dbReference type="ARBA" id="ARBA00022695"/>
    </source>
</evidence>
<evidence type="ECO:0000313" key="12">
    <source>
        <dbReference type="Proteomes" id="UP000437131"/>
    </source>
</evidence>
<dbReference type="InterPro" id="IPR010372">
    <property type="entry name" value="DNA_pol3_delta_N"/>
</dbReference>
<name>A0A844GV19_9CHRO</name>
<dbReference type="InterPro" id="IPR027417">
    <property type="entry name" value="P-loop_NTPase"/>
</dbReference>
<dbReference type="Proteomes" id="UP000437131">
    <property type="component" value="Unassembled WGS sequence"/>
</dbReference>
<keyword evidence="4 11" id="KW-0548">Nucleotidyltransferase</keyword>
<evidence type="ECO:0000256" key="2">
    <source>
        <dbReference type="ARBA" id="ARBA00017703"/>
    </source>
</evidence>
<evidence type="ECO:0000256" key="7">
    <source>
        <dbReference type="ARBA" id="ARBA00034754"/>
    </source>
</evidence>
<dbReference type="RefSeq" id="WP_155084016.1">
    <property type="nucleotide sequence ID" value="NZ_WMIA01000012.1"/>
</dbReference>
<sequence>MPIYYFWGDDDFTMMQEINALKEKNLDLNWLQFNFEKFAGDKEEFIREAFLQAMTPPFGSGDRIVWLVNTTICQSCSEDLLTEIQRTIKQIPDTTHLLLTSEKKPDGRIKSTKLVNQYAQVKEFSLIPPWQTDILIKKVEGMVAQKELKITKEGLKILANCVGNDSRLLWQELDKLSLYQGENKQPINEEIVKSLVNVSNQNSLQLAQAILQQNIPLALQLVQDLISLNEPALRIVATLVGQFRTWAIVKTMVESGEKDEKAIAENADISNPKRIYFLKQETKNISAQKLLSSLPILLELEANLKSGHDPLIALETKIIQLCTL</sequence>
<keyword evidence="5" id="KW-0235">DNA replication</keyword>
<evidence type="ECO:0000256" key="6">
    <source>
        <dbReference type="ARBA" id="ARBA00022932"/>
    </source>
</evidence>
<feature type="domain" description="DNA polymerase III delta subunit-like C-terminal" evidence="10">
    <location>
        <begin position="201"/>
        <end position="320"/>
    </location>
</feature>
<comment type="similarity">
    <text evidence="7">Belongs to the DNA polymerase HolA subunit family.</text>
</comment>
<dbReference type="NCBIfam" id="TIGR01128">
    <property type="entry name" value="holA"/>
    <property type="match status" value="1"/>
</dbReference>
<organism evidence="11 12">
    <name type="scientific">Cyanobacterium aponinum 0216</name>
    <dbReference type="NCBI Taxonomy" id="2676140"/>
    <lineage>
        <taxon>Bacteria</taxon>
        <taxon>Bacillati</taxon>
        <taxon>Cyanobacteriota</taxon>
        <taxon>Cyanophyceae</taxon>
        <taxon>Oscillatoriophycideae</taxon>
        <taxon>Chroococcales</taxon>
        <taxon>Geminocystaceae</taxon>
        <taxon>Cyanobacterium</taxon>
    </lineage>
</organism>
<feature type="domain" description="DNA polymerase III delta N-terminal" evidence="9">
    <location>
        <begin position="4"/>
        <end position="124"/>
    </location>
</feature>
<dbReference type="GO" id="GO:0003887">
    <property type="term" value="F:DNA-directed DNA polymerase activity"/>
    <property type="evidence" value="ECO:0007669"/>
    <property type="project" value="UniProtKB-KW"/>
</dbReference>
<accession>A0A844GV19</accession>
<evidence type="ECO:0000259" key="9">
    <source>
        <dbReference type="Pfam" id="PF06144"/>
    </source>
</evidence>
<dbReference type="GO" id="GO:0006261">
    <property type="term" value="P:DNA-templated DNA replication"/>
    <property type="evidence" value="ECO:0007669"/>
    <property type="project" value="TreeGrafter"/>
</dbReference>
<evidence type="ECO:0000259" key="10">
    <source>
        <dbReference type="Pfam" id="PF21694"/>
    </source>
</evidence>
<dbReference type="SUPFAM" id="SSF52540">
    <property type="entry name" value="P-loop containing nucleoside triphosphate hydrolases"/>
    <property type="match status" value="1"/>
</dbReference>
<evidence type="ECO:0000256" key="1">
    <source>
        <dbReference type="ARBA" id="ARBA00012417"/>
    </source>
</evidence>
<dbReference type="InterPro" id="IPR005790">
    <property type="entry name" value="DNA_polIII_delta"/>
</dbReference>
<dbReference type="PANTHER" id="PTHR34388">
    <property type="entry name" value="DNA POLYMERASE III SUBUNIT DELTA"/>
    <property type="match status" value="1"/>
</dbReference>